<evidence type="ECO:0000259" key="12">
    <source>
        <dbReference type="PROSITE" id="PS50071"/>
    </source>
</evidence>
<evidence type="ECO:0000256" key="4">
    <source>
        <dbReference type="ARBA" id="ARBA00023125"/>
    </source>
</evidence>
<dbReference type="GO" id="GO:0003677">
    <property type="term" value="F:DNA binding"/>
    <property type="evidence" value="ECO:0007669"/>
    <property type="project" value="UniProtKB-UniRule"/>
</dbReference>
<evidence type="ECO:0000256" key="9">
    <source>
        <dbReference type="PROSITE-ProRule" id="PRU00108"/>
    </source>
</evidence>
<dbReference type="OrthoDB" id="773671at2759"/>
<gene>
    <name evidence="13" type="ORF">CQW23_04989</name>
</gene>
<dbReference type="CDD" id="cd00086">
    <property type="entry name" value="homeodomain"/>
    <property type="match status" value="1"/>
</dbReference>
<dbReference type="SMART" id="SM00389">
    <property type="entry name" value="HOX"/>
    <property type="match status" value="1"/>
</dbReference>
<keyword evidence="14" id="KW-1185">Reference proteome</keyword>
<evidence type="ECO:0000313" key="13">
    <source>
        <dbReference type="EMBL" id="PHT56503.1"/>
    </source>
</evidence>
<feature type="domain" description="Homeobox" evidence="12">
    <location>
        <begin position="39"/>
        <end position="105"/>
    </location>
</feature>
<evidence type="ECO:0000256" key="1">
    <source>
        <dbReference type="ARBA" id="ARBA00004123"/>
    </source>
</evidence>
<dbReference type="STRING" id="33114.A0A2G2XG72"/>
<sequence>MEHQHQQQNQQHYLHQQHIEDGVGSKNNNNSSGSNSFMCRQSSTRWTPTSDQIRILKDLYYNNGVRSPTAEQIQRISAKLRQYGKIEGKNVFYWFQNHKARERQKKRLIAAASVNDNNININNTNIPGPMQMIPHLWRSVDEHKYNNTTNPGVHCPSASSHGVLTVGQTGNYGYGTLAMEKSFRDCSISPPGGSSNGSSMNHHQNFTWVGVDPYMTCPTTYPFLEKSSINKHYEEETLEEEEELQEEENYHPGLETLPLFPMHEENMISSLCSSSIKHHESSGGGGGWYHHTNSDGYHNNNLAALELSLNSFIGRSPNFP</sequence>
<evidence type="ECO:0000256" key="5">
    <source>
        <dbReference type="ARBA" id="ARBA00023155"/>
    </source>
</evidence>
<dbReference type="InterPro" id="IPR009057">
    <property type="entry name" value="Homeodomain-like_sf"/>
</dbReference>
<dbReference type="PANTHER" id="PTHR45940:SF2">
    <property type="entry name" value="WUSCHEL-RELATED HOMEOBOX 1"/>
    <property type="match status" value="1"/>
</dbReference>
<keyword evidence="6" id="KW-0804">Transcription</keyword>
<dbReference type="PROSITE" id="PS50071">
    <property type="entry name" value="HOMEOBOX_2"/>
    <property type="match status" value="1"/>
</dbReference>
<proteinExistence type="inferred from homology"/>
<dbReference type="Proteomes" id="UP000224567">
    <property type="component" value="Unassembled WGS sequence"/>
</dbReference>
<keyword evidence="7 9" id="KW-0539">Nucleus</keyword>
<dbReference type="EMBL" id="MLFT02000002">
    <property type="protein sequence ID" value="PHT56503.1"/>
    <property type="molecule type" value="Genomic_DNA"/>
</dbReference>
<evidence type="ECO:0000313" key="14">
    <source>
        <dbReference type="Proteomes" id="UP000224567"/>
    </source>
</evidence>
<keyword evidence="4 9" id="KW-0238">DNA-binding</keyword>
<evidence type="ECO:0000256" key="2">
    <source>
        <dbReference type="ARBA" id="ARBA00022473"/>
    </source>
</evidence>
<feature type="region of interest" description="Disordered" evidence="11">
    <location>
        <begin position="21"/>
        <end position="43"/>
    </location>
</feature>
<dbReference type="SUPFAM" id="SSF46689">
    <property type="entry name" value="Homeodomain-like"/>
    <property type="match status" value="1"/>
</dbReference>
<evidence type="ECO:0000256" key="10">
    <source>
        <dbReference type="RuleBase" id="RU000682"/>
    </source>
</evidence>
<dbReference type="GO" id="GO:0005634">
    <property type="term" value="C:nucleus"/>
    <property type="evidence" value="ECO:0007669"/>
    <property type="project" value="UniProtKB-SubCell"/>
</dbReference>
<dbReference type="AlphaFoldDB" id="A0A2G2XG72"/>
<comment type="caution">
    <text evidence="13">The sequence shown here is derived from an EMBL/GenBank/DDBJ whole genome shotgun (WGS) entry which is preliminary data.</text>
</comment>
<dbReference type="GO" id="GO:0003700">
    <property type="term" value="F:DNA-binding transcription factor activity"/>
    <property type="evidence" value="ECO:0007669"/>
    <property type="project" value="InterPro"/>
</dbReference>
<dbReference type="PANTHER" id="PTHR45940">
    <property type="entry name" value="WUSCHEL-RELATED HOMEOBOX 1-RELATED"/>
    <property type="match status" value="1"/>
</dbReference>
<keyword evidence="2" id="KW-0217">Developmental protein</keyword>
<keyword evidence="5 9" id="KW-0371">Homeobox</keyword>
<evidence type="ECO:0000256" key="8">
    <source>
        <dbReference type="ARBA" id="ARBA00024040"/>
    </source>
</evidence>
<reference evidence="14" key="2">
    <citation type="journal article" date="2017" name="J. Anim. Genet.">
        <title>Multiple reference genome sequences of hot pepper reveal the massive evolution of plant disease resistance genes by retroduplication.</title>
        <authorList>
            <person name="Kim S."/>
            <person name="Park J."/>
            <person name="Yeom S.-I."/>
            <person name="Kim Y.-M."/>
            <person name="Seo E."/>
            <person name="Kim K.-T."/>
            <person name="Kim M.-S."/>
            <person name="Lee J.M."/>
            <person name="Cheong K."/>
            <person name="Shin H.-S."/>
            <person name="Kim S.-B."/>
            <person name="Han K."/>
            <person name="Lee J."/>
            <person name="Park M."/>
            <person name="Lee H.-A."/>
            <person name="Lee H.-Y."/>
            <person name="Lee Y."/>
            <person name="Oh S."/>
            <person name="Lee J.H."/>
            <person name="Choi E."/>
            <person name="Choi E."/>
            <person name="Lee S.E."/>
            <person name="Jeon J."/>
            <person name="Kim H."/>
            <person name="Choi G."/>
            <person name="Song H."/>
            <person name="Lee J."/>
            <person name="Lee S.-C."/>
            <person name="Kwon J.-K."/>
            <person name="Lee H.-Y."/>
            <person name="Koo N."/>
            <person name="Hong Y."/>
            <person name="Kim R.W."/>
            <person name="Kang W.-H."/>
            <person name="Huh J.H."/>
            <person name="Kang B.-C."/>
            <person name="Yang T.-J."/>
            <person name="Lee Y.-H."/>
            <person name="Bennetzen J.L."/>
            <person name="Choi D."/>
        </authorList>
    </citation>
    <scope>NUCLEOTIDE SEQUENCE [LARGE SCALE GENOMIC DNA]</scope>
    <source>
        <strain evidence="14">cv. PBC81</strain>
    </source>
</reference>
<evidence type="ECO:0000256" key="3">
    <source>
        <dbReference type="ARBA" id="ARBA00023015"/>
    </source>
</evidence>
<evidence type="ECO:0000256" key="6">
    <source>
        <dbReference type="ARBA" id="ARBA00023163"/>
    </source>
</evidence>
<dbReference type="GO" id="GO:0099402">
    <property type="term" value="P:plant organ development"/>
    <property type="evidence" value="ECO:0007669"/>
    <property type="project" value="InterPro"/>
</dbReference>
<evidence type="ECO:0000256" key="7">
    <source>
        <dbReference type="ARBA" id="ARBA00023242"/>
    </source>
</evidence>
<dbReference type="Gene3D" id="1.10.10.60">
    <property type="entry name" value="Homeodomain-like"/>
    <property type="match status" value="1"/>
</dbReference>
<evidence type="ECO:0000256" key="11">
    <source>
        <dbReference type="SAM" id="MobiDB-lite"/>
    </source>
</evidence>
<name>A0A2G2XG72_CAPBA</name>
<keyword evidence="3" id="KW-0805">Transcription regulation</keyword>
<dbReference type="InterPro" id="IPR001356">
    <property type="entry name" value="HD"/>
</dbReference>
<feature type="DNA-binding region" description="Homeobox" evidence="9">
    <location>
        <begin position="41"/>
        <end position="106"/>
    </location>
</feature>
<comment type="similarity">
    <text evidence="8">Belongs to the WUS homeobox family.</text>
</comment>
<accession>A0A2G2XG72</accession>
<dbReference type="Pfam" id="PF00046">
    <property type="entry name" value="Homeodomain"/>
    <property type="match status" value="1"/>
</dbReference>
<protein>
    <submittedName>
        <fullName evidence="13">Protein WUSCHEL</fullName>
    </submittedName>
</protein>
<reference evidence="13 14" key="1">
    <citation type="journal article" date="2017" name="Genome Biol.">
        <title>New reference genome sequences of hot pepper reveal the massive evolution of plant disease-resistance genes by retroduplication.</title>
        <authorList>
            <person name="Kim S."/>
            <person name="Park J."/>
            <person name="Yeom S.I."/>
            <person name="Kim Y.M."/>
            <person name="Seo E."/>
            <person name="Kim K.T."/>
            <person name="Kim M.S."/>
            <person name="Lee J.M."/>
            <person name="Cheong K."/>
            <person name="Shin H.S."/>
            <person name="Kim S.B."/>
            <person name="Han K."/>
            <person name="Lee J."/>
            <person name="Park M."/>
            <person name="Lee H.A."/>
            <person name="Lee H.Y."/>
            <person name="Lee Y."/>
            <person name="Oh S."/>
            <person name="Lee J.H."/>
            <person name="Choi E."/>
            <person name="Choi E."/>
            <person name="Lee S.E."/>
            <person name="Jeon J."/>
            <person name="Kim H."/>
            <person name="Choi G."/>
            <person name="Song H."/>
            <person name="Lee J."/>
            <person name="Lee S.C."/>
            <person name="Kwon J.K."/>
            <person name="Lee H.Y."/>
            <person name="Koo N."/>
            <person name="Hong Y."/>
            <person name="Kim R.W."/>
            <person name="Kang W.H."/>
            <person name="Huh J.H."/>
            <person name="Kang B.C."/>
            <person name="Yang T.J."/>
            <person name="Lee Y.H."/>
            <person name="Bennetzen J.L."/>
            <person name="Choi D."/>
        </authorList>
    </citation>
    <scope>NUCLEOTIDE SEQUENCE [LARGE SCALE GENOMIC DNA]</scope>
    <source>
        <strain evidence="14">cv. PBC81</strain>
    </source>
</reference>
<comment type="subcellular location">
    <subcellularLocation>
        <location evidence="1 9 10">Nucleus</location>
    </subcellularLocation>
</comment>
<dbReference type="InterPro" id="IPR044555">
    <property type="entry name" value="WUSCHEL-like"/>
</dbReference>
<feature type="compositionally biased region" description="Low complexity" evidence="11">
    <location>
        <begin position="24"/>
        <end position="36"/>
    </location>
</feature>
<organism evidence="13 14">
    <name type="scientific">Capsicum baccatum</name>
    <name type="common">Peruvian pepper</name>
    <dbReference type="NCBI Taxonomy" id="33114"/>
    <lineage>
        <taxon>Eukaryota</taxon>
        <taxon>Viridiplantae</taxon>
        <taxon>Streptophyta</taxon>
        <taxon>Embryophyta</taxon>
        <taxon>Tracheophyta</taxon>
        <taxon>Spermatophyta</taxon>
        <taxon>Magnoliopsida</taxon>
        <taxon>eudicotyledons</taxon>
        <taxon>Gunneridae</taxon>
        <taxon>Pentapetalae</taxon>
        <taxon>asterids</taxon>
        <taxon>lamiids</taxon>
        <taxon>Solanales</taxon>
        <taxon>Solanaceae</taxon>
        <taxon>Solanoideae</taxon>
        <taxon>Capsiceae</taxon>
        <taxon>Capsicum</taxon>
    </lineage>
</organism>